<evidence type="ECO:0000313" key="2">
    <source>
        <dbReference type="WBParaSite" id="nRc.2.0.1.t18280-RA"/>
    </source>
</evidence>
<proteinExistence type="predicted"/>
<name>A0A915IVP8_ROMCU</name>
<reference evidence="2" key="1">
    <citation type="submission" date="2022-11" db="UniProtKB">
        <authorList>
            <consortium name="WormBaseParasite"/>
        </authorList>
    </citation>
    <scope>IDENTIFICATION</scope>
</reference>
<accession>A0A915IVP8</accession>
<keyword evidence="1" id="KW-1185">Reference proteome</keyword>
<protein>
    <submittedName>
        <fullName evidence="2">Uncharacterized protein</fullName>
    </submittedName>
</protein>
<dbReference type="Proteomes" id="UP000887565">
    <property type="component" value="Unplaced"/>
</dbReference>
<dbReference type="AlphaFoldDB" id="A0A915IVP8"/>
<sequence>MARINTTTAHEFYLAISEMFEQTTPQAVAFYRLRMCRQQPDETRLFSSPIVSLDAFIKIMQAVKNAESSTTIVGGEKQVNAMRKDQ</sequence>
<evidence type="ECO:0000313" key="1">
    <source>
        <dbReference type="Proteomes" id="UP000887565"/>
    </source>
</evidence>
<dbReference type="WBParaSite" id="nRc.2.0.1.t18280-RA">
    <property type="protein sequence ID" value="nRc.2.0.1.t18280-RA"/>
    <property type="gene ID" value="nRc.2.0.1.g18280"/>
</dbReference>
<organism evidence="1 2">
    <name type="scientific">Romanomermis culicivorax</name>
    <name type="common">Nematode worm</name>
    <dbReference type="NCBI Taxonomy" id="13658"/>
    <lineage>
        <taxon>Eukaryota</taxon>
        <taxon>Metazoa</taxon>
        <taxon>Ecdysozoa</taxon>
        <taxon>Nematoda</taxon>
        <taxon>Enoplea</taxon>
        <taxon>Dorylaimia</taxon>
        <taxon>Mermithida</taxon>
        <taxon>Mermithoidea</taxon>
        <taxon>Mermithidae</taxon>
        <taxon>Romanomermis</taxon>
    </lineage>
</organism>